<dbReference type="Gramene" id="FCD_00002602-RA">
    <property type="protein sequence ID" value="FCD_00002602-RA:cds"/>
    <property type="gene ID" value="FCD_00002602"/>
</dbReference>
<dbReference type="Gene3D" id="3.20.20.140">
    <property type="entry name" value="Metal-dependent hydrolases"/>
    <property type="match status" value="2"/>
</dbReference>
<evidence type="ECO:0000313" key="8">
    <source>
        <dbReference type="EMBL" id="GMN49174.1"/>
    </source>
</evidence>
<protein>
    <recommendedName>
        <fullName evidence="3">urease</fullName>
        <ecNumber evidence="3">3.5.1.5</ecNumber>
    </recommendedName>
</protein>
<dbReference type="PROSITE" id="PS51368">
    <property type="entry name" value="UREASE_3"/>
    <property type="match status" value="1"/>
</dbReference>
<dbReference type="SUPFAM" id="SSF51556">
    <property type="entry name" value="Metallo-dependent hydrolases"/>
    <property type="match status" value="1"/>
</dbReference>
<name>A0AA88AAW9_FICCA</name>
<dbReference type="PANTHER" id="PTHR43440:SF1">
    <property type="entry name" value="UREASE"/>
    <property type="match status" value="1"/>
</dbReference>
<feature type="domain" description="Urease" evidence="7">
    <location>
        <begin position="1"/>
        <end position="351"/>
    </location>
</feature>
<dbReference type="Pfam" id="PF01979">
    <property type="entry name" value="Amidohydro_1"/>
    <property type="match status" value="1"/>
</dbReference>
<dbReference type="InterPro" id="IPR050112">
    <property type="entry name" value="Urease_alpha_subunit"/>
</dbReference>
<dbReference type="Proteomes" id="UP001187192">
    <property type="component" value="Unassembled WGS sequence"/>
</dbReference>
<dbReference type="InterPro" id="IPR017951">
    <property type="entry name" value="Urease_asu_c"/>
</dbReference>
<evidence type="ECO:0000313" key="9">
    <source>
        <dbReference type="Proteomes" id="UP001187192"/>
    </source>
</evidence>
<dbReference type="EMBL" id="BTGU01000030">
    <property type="protein sequence ID" value="GMN49174.1"/>
    <property type="molecule type" value="Genomic_DNA"/>
</dbReference>
<dbReference type="SUPFAM" id="SSF51338">
    <property type="entry name" value="Composite domain of metallo-dependent hydrolases"/>
    <property type="match status" value="1"/>
</dbReference>
<dbReference type="EC" id="3.5.1.5" evidence="3"/>
<evidence type="ECO:0000256" key="1">
    <source>
        <dbReference type="ARBA" id="ARBA00001948"/>
    </source>
</evidence>
<dbReference type="AlphaFoldDB" id="A0AA88AAW9"/>
<organism evidence="8 9">
    <name type="scientific">Ficus carica</name>
    <name type="common">Common fig</name>
    <dbReference type="NCBI Taxonomy" id="3494"/>
    <lineage>
        <taxon>Eukaryota</taxon>
        <taxon>Viridiplantae</taxon>
        <taxon>Streptophyta</taxon>
        <taxon>Embryophyta</taxon>
        <taxon>Tracheophyta</taxon>
        <taxon>Spermatophyta</taxon>
        <taxon>Magnoliopsida</taxon>
        <taxon>eudicotyledons</taxon>
        <taxon>Gunneridae</taxon>
        <taxon>Pentapetalae</taxon>
        <taxon>rosids</taxon>
        <taxon>fabids</taxon>
        <taxon>Rosales</taxon>
        <taxon>Moraceae</taxon>
        <taxon>Ficeae</taxon>
        <taxon>Ficus</taxon>
    </lineage>
</organism>
<evidence type="ECO:0000256" key="2">
    <source>
        <dbReference type="ARBA" id="ARBA00004897"/>
    </source>
</evidence>
<feature type="active site" description="Proton donor" evidence="5">
    <location>
        <position position="107"/>
    </location>
</feature>
<accession>A0AA88AAW9</accession>
<keyword evidence="5" id="KW-0378">Hydrolase</keyword>
<evidence type="ECO:0000259" key="7">
    <source>
        <dbReference type="PROSITE" id="PS51368"/>
    </source>
</evidence>
<dbReference type="InterPro" id="IPR032466">
    <property type="entry name" value="Metal_Hydrolase"/>
</dbReference>
<comment type="similarity">
    <text evidence="6">Belongs to the metallo-dependent hydrolases superfamily. Urease alpha subunit family.</text>
</comment>
<sequence>MGLKLHEDWGTTPAAIDNCLAVAEQYDVQVNIHTDTLNESGFVEHTIAAFKGRTIHTYHSEGAGGGHAPDIIRVCGVKNVLPSSTNPTRPFTYNTIDEHHDMLMVCHHLDKNIPEDLKFADSRIRKETIAAEDILHDMGAISIISSDSQAMGRIGEVIARTWQTAHKMKSQRGSIEPSGSNNDNLRIKRYIAKYTINPAIANGISQYVGSVEVGKLADLVLWNPSFFGAKPEMVIKGGVIAWANMGDPNASIPTPEPVLMRPMFGAFGKAGSANSIAFVAAESGVKTLYGLNKSVRAVNNVRNLSKLDMKLNDALPNITVDPETYTVTANGEVLTCAAATAVPLSRNYFLF</sequence>
<evidence type="ECO:0000256" key="6">
    <source>
        <dbReference type="RuleBase" id="RU004158"/>
    </source>
</evidence>
<comment type="cofactor">
    <cofactor evidence="1">
        <name>Ni cation</name>
        <dbReference type="ChEBI" id="CHEBI:25516"/>
    </cofactor>
</comment>
<dbReference type="InterPro" id="IPR005848">
    <property type="entry name" value="Urease_asu"/>
</dbReference>
<keyword evidence="4" id="KW-0533">Nickel</keyword>
<dbReference type="PROSITE" id="PS00145">
    <property type="entry name" value="UREASE_2"/>
    <property type="match status" value="1"/>
</dbReference>
<dbReference type="GO" id="GO:0009039">
    <property type="term" value="F:urease activity"/>
    <property type="evidence" value="ECO:0007669"/>
    <property type="project" value="UniProtKB-EC"/>
</dbReference>
<feature type="binding site" evidence="5">
    <location>
        <position position="6"/>
    </location>
    <ligand>
        <name>substrate</name>
    </ligand>
</feature>
<gene>
    <name evidence="8" type="ORF">TIFTF001_018348</name>
</gene>
<proteinExistence type="inferred from homology"/>
<keyword evidence="9" id="KW-1185">Reference proteome</keyword>
<dbReference type="GO" id="GO:0016151">
    <property type="term" value="F:nickel cation binding"/>
    <property type="evidence" value="ECO:0007669"/>
    <property type="project" value="InterPro"/>
</dbReference>
<dbReference type="InterPro" id="IPR011059">
    <property type="entry name" value="Metal-dep_hydrolase_composite"/>
</dbReference>
<dbReference type="PRINTS" id="PR01752">
    <property type="entry name" value="UREASE"/>
</dbReference>
<dbReference type="InterPro" id="IPR006680">
    <property type="entry name" value="Amidohydro-rel"/>
</dbReference>
<evidence type="ECO:0000256" key="5">
    <source>
        <dbReference type="PROSITE-ProRule" id="PRU00700"/>
    </source>
</evidence>
<comment type="caution">
    <text evidence="8">The sequence shown here is derived from an EMBL/GenBank/DDBJ whole genome shotgun (WGS) entry which is preliminary data.</text>
</comment>
<comment type="pathway">
    <text evidence="2">Nitrogen metabolism; urea degradation; CO(2) and NH(3) from urea (urease route): step 1/1.</text>
</comment>
<dbReference type="InterPro" id="IPR017950">
    <property type="entry name" value="Urease_AS"/>
</dbReference>
<dbReference type="PANTHER" id="PTHR43440">
    <property type="entry name" value="UREASE"/>
    <property type="match status" value="1"/>
</dbReference>
<evidence type="ECO:0000256" key="3">
    <source>
        <dbReference type="ARBA" id="ARBA00012934"/>
    </source>
</evidence>
<dbReference type="NCBIfam" id="NF009686">
    <property type="entry name" value="PRK13207.1"/>
    <property type="match status" value="1"/>
</dbReference>
<evidence type="ECO:0000256" key="4">
    <source>
        <dbReference type="ARBA" id="ARBA00022596"/>
    </source>
</evidence>
<reference evidence="8" key="1">
    <citation type="submission" date="2023-07" db="EMBL/GenBank/DDBJ databases">
        <title>draft genome sequence of fig (Ficus carica).</title>
        <authorList>
            <person name="Takahashi T."/>
            <person name="Nishimura K."/>
        </authorList>
    </citation>
    <scope>NUCLEOTIDE SEQUENCE</scope>
</reference>